<dbReference type="RefSeq" id="WP_154571188.1">
    <property type="nucleotide sequence ID" value="NZ_VWSJ01000028.1"/>
</dbReference>
<keyword evidence="2" id="KW-1003">Cell membrane</keyword>
<keyword evidence="9" id="KW-1185">Reference proteome</keyword>
<dbReference type="InterPro" id="IPR010432">
    <property type="entry name" value="RDD"/>
</dbReference>
<evidence type="ECO:0000256" key="2">
    <source>
        <dbReference type="ARBA" id="ARBA00022475"/>
    </source>
</evidence>
<organism evidence="8 9">
    <name type="scientific">Campylobacter portucalensis</name>
    <dbReference type="NCBI Taxonomy" id="2608384"/>
    <lineage>
        <taxon>Bacteria</taxon>
        <taxon>Pseudomonadati</taxon>
        <taxon>Campylobacterota</taxon>
        <taxon>Epsilonproteobacteria</taxon>
        <taxon>Campylobacterales</taxon>
        <taxon>Campylobacteraceae</taxon>
        <taxon>Campylobacter</taxon>
    </lineage>
</organism>
<keyword evidence="4 6" id="KW-1133">Transmembrane helix</keyword>
<accession>A0A6L5WIR9</accession>
<feature type="transmembrane region" description="Helical" evidence="6">
    <location>
        <begin position="12"/>
        <end position="32"/>
    </location>
</feature>
<dbReference type="Pfam" id="PF06271">
    <property type="entry name" value="RDD"/>
    <property type="match status" value="1"/>
</dbReference>
<feature type="transmembrane region" description="Helical" evidence="6">
    <location>
        <begin position="100"/>
        <end position="119"/>
    </location>
</feature>
<keyword evidence="5 6" id="KW-0472">Membrane</keyword>
<keyword evidence="3 6" id="KW-0812">Transmembrane</keyword>
<sequence>MRELNLATIEKRGLAFFLDEILLSIVLIAVVYDKIINVSSLEDTQNIIYSFSIHFLVLRIVYHTLFIYLYGATIGKMICKIKCVDFDGEKPNFKVSLFRAIVRIFSESLLYIGFIWAYFSPLKQSWHDIIAKTLVVNNE</sequence>
<name>A0A6L5WIR9_9BACT</name>
<dbReference type="AlphaFoldDB" id="A0A6L5WIR9"/>
<evidence type="ECO:0000313" key="9">
    <source>
        <dbReference type="Proteomes" id="UP000476338"/>
    </source>
</evidence>
<evidence type="ECO:0000313" key="8">
    <source>
        <dbReference type="EMBL" id="MSN96934.1"/>
    </source>
</evidence>
<evidence type="ECO:0000259" key="7">
    <source>
        <dbReference type="Pfam" id="PF06271"/>
    </source>
</evidence>
<reference evidence="8 9" key="1">
    <citation type="submission" date="2019-09" db="EMBL/GenBank/DDBJ databases">
        <authorList>
            <person name="Silva M."/>
            <person name="Pereira G."/>
            <person name="Lopes-Da-Costa L."/>
            <person name="Silva E."/>
        </authorList>
    </citation>
    <scope>NUCLEOTIDE SEQUENCE [LARGE SCALE GENOMIC DNA]</scope>
    <source>
        <strain evidence="8 9">FMV-PI01</strain>
    </source>
</reference>
<evidence type="ECO:0000256" key="4">
    <source>
        <dbReference type="ARBA" id="ARBA00022989"/>
    </source>
</evidence>
<dbReference type="GO" id="GO:0005886">
    <property type="term" value="C:plasma membrane"/>
    <property type="evidence" value="ECO:0007669"/>
    <property type="project" value="UniProtKB-SubCell"/>
</dbReference>
<protein>
    <submittedName>
        <fullName evidence="8">RDD family protein</fullName>
    </submittedName>
</protein>
<evidence type="ECO:0000256" key="5">
    <source>
        <dbReference type="ARBA" id="ARBA00023136"/>
    </source>
</evidence>
<comment type="subcellular location">
    <subcellularLocation>
        <location evidence="1">Cell membrane</location>
        <topology evidence="1">Multi-pass membrane protein</topology>
    </subcellularLocation>
</comment>
<feature type="transmembrane region" description="Helical" evidence="6">
    <location>
        <begin position="47"/>
        <end position="70"/>
    </location>
</feature>
<dbReference type="PANTHER" id="PTHR36115">
    <property type="entry name" value="PROLINE-RICH ANTIGEN HOMOLOG-RELATED"/>
    <property type="match status" value="1"/>
</dbReference>
<evidence type="ECO:0000256" key="6">
    <source>
        <dbReference type="SAM" id="Phobius"/>
    </source>
</evidence>
<comment type="caution">
    <text evidence="8">The sequence shown here is derived from an EMBL/GenBank/DDBJ whole genome shotgun (WGS) entry which is preliminary data.</text>
</comment>
<evidence type="ECO:0000256" key="1">
    <source>
        <dbReference type="ARBA" id="ARBA00004651"/>
    </source>
</evidence>
<proteinExistence type="predicted"/>
<dbReference type="EMBL" id="VWSJ01000028">
    <property type="protein sequence ID" value="MSN96934.1"/>
    <property type="molecule type" value="Genomic_DNA"/>
</dbReference>
<dbReference type="InterPro" id="IPR051791">
    <property type="entry name" value="Pra-immunoreactive"/>
</dbReference>
<evidence type="ECO:0000256" key="3">
    <source>
        <dbReference type="ARBA" id="ARBA00022692"/>
    </source>
</evidence>
<reference evidence="8 9" key="2">
    <citation type="submission" date="2020-03" db="EMBL/GenBank/DDBJ databases">
        <title>Campylobacter portucalensis sp. nov., a new species of Campylobacter isolated from the reproductive tract of bulls.</title>
        <authorList>
            <person name="Silva M.F."/>
            <person name="Pereira G."/>
            <person name="Carneiro C."/>
            <person name="Hemphill A."/>
            <person name="Mateus L."/>
            <person name="Lopes-Da-Costa L."/>
            <person name="Silva E."/>
        </authorList>
    </citation>
    <scope>NUCLEOTIDE SEQUENCE [LARGE SCALE GENOMIC DNA]</scope>
    <source>
        <strain evidence="8 9">FMV-PI01</strain>
    </source>
</reference>
<dbReference type="Proteomes" id="UP000476338">
    <property type="component" value="Unassembled WGS sequence"/>
</dbReference>
<dbReference type="PANTHER" id="PTHR36115:SF4">
    <property type="entry name" value="MEMBRANE PROTEIN"/>
    <property type="match status" value="1"/>
</dbReference>
<gene>
    <name evidence="8" type="ORF">F1B92_07150</name>
</gene>
<feature type="domain" description="RDD" evidence="7">
    <location>
        <begin position="7"/>
        <end position="132"/>
    </location>
</feature>